<proteinExistence type="predicted"/>
<name>A0A2R5GRG9_9STRA</name>
<reference evidence="3 4" key="1">
    <citation type="submission" date="2017-12" db="EMBL/GenBank/DDBJ databases">
        <title>Sequencing, de novo assembly and annotation of complete genome of a new Thraustochytrid species, strain FCC1311.</title>
        <authorList>
            <person name="Sedici K."/>
            <person name="Godart F."/>
            <person name="Aiese Cigliano R."/>
            <person name="Sanseverino W."/>
            <person name="Barakat M."/>
            <person name="Ortet P."/>
            <person name="Marechal E."/>
            <person name="Cagnac O."/>
            <person name="Amato A."/>
        </authorList>
    </citation>
    <scope>NUCLEOTIDE SEQUENCE [LARGE SCALE GENOMIC DNA]</scope>
</reference>
<accession>A0A2R5GRG9</accession>
<comment type="caution">
    <text evidence="3">The sequence shown here is derived from an EMBL/GenBank/DDBJ whole genome shotgun (WGS) entry which is preliminary data.</text>
</comment>
<dbReference type="EMBL" id="BEYU01000121">
    <property type="protein sequence ID" value="GBG32358.1"/>
    <property type="molecule type" value="Genomic_DNA"/>
</dbReference>
<evidence type="ECO:0000313" key="3">
    <source>
        <dbReference type="EMBL" id="GBG32358.1"/>
    </source>
</evidence>
<keyword evidence="2" id="KW-0472">Membrane</keyword>
<gene>
    <name evidence="3" type="ORF">FCC1311_085832</name>
</gene>
<feature type="transmembrane region" description="Helical" evidence="2">
    <location>
        <begin position="114"/>
        <end position="135"/>
    </location>
</feature>
<evidence type="ECO:0000256" key="1">
    <source>
        <dbReference type="SAM" id="MobiDB-lite"/>
    </source>
</evidence>
<keyword evidence="4" id="KW-1185">Reference proteome</keyword>
<protein>
    <submittedName>
        <fullName evidence="3">Uncharacterized protein</fullName>
    </submittedName>
</protein>
<dbReference type="InParanoid" id="A0A2R5GRG9"/>
<sequence length="146" mass="15734">MDAPTAIAAGLVVGAGLIAALPKDFAAVPPSQPKAKEATGTDGEENASAKQEEEQGEEVDTMTQEQAAAEQESLLRRRRQLEAAGVDVDKVQCVRLIQELETEGDDSQRRIEHLLIAAMTVLFVMGCLAVIGFLVTQYRADMAMYN</sequence>
<evidence type="ECO:0000313" key="4">
    <source>
        <dbReference type="Proteomes" id="UP000241890"/>
    </source>
</evidence>
<feature type="region of interest" description="Disordered" evidence="1">
    <location>
        <begin position="26"/>
        <end position="73"/>
    </location>
</feature>
<keyword evidence="2" id="KW-1133">Transmembrane helix</keyword>
<keyword evidence="2" id="KW-0812">Transmembrane</keyword>
<dbReference type="Proteomes" id="UP000241890">
    <property type="component" value="Unassembled WGS sequence"/>
</dbReference>
<evidence type="ECO:0000256" key="2">
    <source>
        <dbReference type="SAM" id="Phobius"/>
    </source>
</evidence>
<dbReference type="AlphaFoldDB" id="A0A2R5GRG9"/>
<organism evidence="3 4">
    <name type="scientific">Hondaea fermentalgiana</name>
    <dbReference type="NCBI Taxonomy" id="2315210"/>
    <lineage>
        <taxon>Eukaryota</taxon>
        <taxon>Sar</taxon>
        <taxon>Stramenopiles</taxon>
        <taxon>Bigyra</taxon>
        <taxon>Labyrinthulomycetes</taxon>
        <taxon>Thraustochytrida</taxon>
        <taxon>Thraustochytriidae</taxon>
        <taxon>Hondaea</taxon>
    </lineage>
</organism>